<gene>
    <name evidence="2" type="ORF">MIM_c12820</name>
</gene>
<dbReference type="OrthoDB" id="9791166at2"/>
<feature type="transmembrane region" description="Helical" evidence="1">
    <location>
        <begin position="143"/>
        <end position="163"/>
    </location>
</feature>
<reference evidence="2 3" key="1">
    <citation type="journal article" date="2014" name="Microbiology">
        <title>Unravelling the complete genome sequence of Advenella mimigardefordensis strain DPN7T and novel insights in the catabolism of the xenobiotic polythioester precursor 3,3'-dithiodipropionate.</title>
        <authorList>
            <person name="Wubbeler J.H."/>
            <person name="Hiessl S."/>
            <person name="Schuldes J."/>
            <person name="Thurmer A."/>
            <person name="Daniel R."/>
            <person name="Steinbuchel A."/>
        </authorList>
    </citation>
    <scope>NUCLEOTIDE SEQUENCE [LARGE SCALE GENOMIC DNA]</scope>
    <source>
        <strain evidence="3">DSM 17166 / LMG 22922 / DPN7</strain>
    </source>
</reference>
<dbReference type="Proteomes" id="UP000019095">
    <property type="component" value="Chromosome"/>
</dbReference>
<dbReference type="PATRIC" id="fig|1247726.3.peg.1407"/>
<evidence type="ECO:0000313" key="2">
    <source>
        <dbReference type="EMBL" id="AHG63376.1"/>
    </source>
</evidence>
<accession>W0P9H2</accession>
<protein>
    <submittedName>
        <fullName evidence="2">Putative membrane protein</fullName>
    </submittedName>
</protein>
<dbReference type="EMBL" id="CP003915">
    <property type="protein sequence ID" value="AHG63376.1"/>
    <property type="molecule type" value="Genomic_DNA"/>
</dbReference>
<feature type="transmembrane region" description="Helical" evidence="1">
    <location>
        <begin position="12"/>
        <end position="35"/>
    </location>
</feature>
<organism evidence="2 3">
    <name type="scientific">Advenella mimigardefordensis (strain DSM 17166 / LMG 22922 / DPN7)</name>
    <dbReference type="NCBI Taxonomy" id="1247726"/>
    <lineage>
        <taxon>Bacteria</taxon>
        <taxon>Pseudomonadati</taxon>
        <taxon>Pseudomonadota</taxon>
        <taxon>Betaproteobacteria</taxon>
        <taxon>Burkholderiales</taxon>
        <taxon>Alcaligenaceae</taxon>
    </lineage>
</organism>
<dbReference type="HOGENOM" id="CLU_031962_2_2_4"/>
<dbReference type="PANTHER" id="PTHR34219:SF3">
    <property type="entry name" value="BLL7967 PROTEIN"/>
    <property type="match status" value="1"/>
</dbReference>
<feature type="transmembrane region" description="Helical" evidence="1">
    <location>
        <begin position="189"/>
        <end position="209"/>
    </location>
</feature>
<keyword evidence="1" id="KW-1133">Transmembrane helix</keyword>
<evidence type="ECO:0000313" key="3">
    <source>
        <dbReference type="Proteomes" id="UP000019095"/>
    </source>
</evidence>
<feature type="transmembrane region" description="Helical" evidence="1">
    <location>
        <begin position="341"/>
        <end position="363"/>
    </location>
</feature>
<sequence>MNRWRLIGLRVHLCLGVSAGLLLAVMGLTGALMAFEDELIDWLNPPRHTTLASTQMPALPYAQLLPALERQLKGQRITLLQADESAAIIVGFTAAGKATRLLADRTTSSIKGEVRGAAFFTFVRQIHRWLAIPGQANGPGRSIIGVAALCLVLLASSGLWLAWKRLPPKTEVKASWRDRRLYRGWHLRFGLWLAPVLLWSALTGLWWSFDWYRDGITSLLGGRAPTSATTSAAATSAASRATPRATAEQLGTAIDMTLSTLPGPSQRILLTLPRKPRQPLRLRRLPVNASHDRAYDEYRIDPATGLILTRHQYESQRLADKLGALMEPLHTGSWFGWPVRALLIVSSLALPGFAATGITMYILRRRRAKAGRCIRL</sequence>
<evidence type="ECO:0000256" key="1">
    <source>
        <dbReference type="SAM" id="Phobius"/>
    </source>
</evidence>
<dbReference type="STRING" id="1247726.MIM_c12820"/>
<keyword evidence="1" id="KW-0472">Membrane</keyword>
<dbReference type="eggNOG" id="COG3182">
    <property type="taxonomic scope" value="Bacteria"/>
</dbReference>
<dbReference type="Pfam" id="PF03929">
    <property type="entry name" value="PepSY_TM"/>
    <property type="match status" value="1"/>
</dbReference>
<dbReference type="RefSeq" id="WP_025372006.1">
    <property type="nucleotide sequence ID" value="NZ_CP003915.1"/>
</dbReference>
<keyword evidence="3" id="KW-1185">Reference proteome</keyword>
<proteinExistence type="predicted"/>
<dbReference type="AlphaFoldDB" id="W0P9H2"/>
<name>W0P9H2_ADVMD</name>
<keyword evidence="1" id="KW-0812">Transmembrane</keyword>
<dbReference type="KEGG" id="amim:MIM_c12820"/>
<dbReference type="PANTHER" id="PTHR34219">
    <property type="entry name" value="IRON-REGULATED INNER MEMBRANE PROTEIN-RELATED"/>
    <property type="match status" value="1"/>
</dbReference>
<dbReference type="InterPro" id="IPR005625">
    <property type="entry name" value="PepSY-ass_TM"/>
</dbReference>